<sequence length="239" mass="26865">MKRSLVISDIHGELDKFCRLLVQADYQPEKDQLILLGDYIDRGPDPKGVVEKIMQLKQQGAIVLKGNHDDWMTKAFERDPLIVAKWLRNGGDKTLHSYDHPAQYPDDGMEEYIQQAAGSIAELKTASAIVAEHLDFLAGLDYYHQTDEFIFVHGGVHPTTPLAETDPSVLIWIRDEFHKGYKGEKTVVFGHTTTNNLHGCDSFEVYFGQNNIIGIDGGAVFGGRLNCLELPSKKVYYVE</sequence>
<dbReference type="InterPro" id="IPR004843">
    <property type="entry name" value="Calcineurin-like_PHP"/>
</dbReference>
<proteinExistence type="predicted"/>
<dbReference type="RefSeq" id="WP_041961178.1">
    <property type="nucleotide sequence ID" value="NZ_JRPN01000237.1"/>
</dbReference>
<dbReference type="InterPro" id="IPR050126">
    <property type="entry name" value="Ap4A_hydrolase"/>
</dbReference>
<dbReference type="PANTHER" id="PTHR42850:SF4">
    <property type="entry name" value="ZINC-DEPENDENT ENDOPOLYPHOSPHATASE"/>
    <property type="match status" value="1"/>
</dbReference>
<organism evidence="2 3">
    <name type="scientific">Bradyrhizobium japonicum</name>
    <dbReference type="NCBI Taxonomy" id="375"/>
    <lineage>
        <taxon>Bacteria</taxon>
        <taxon>Pseudomonadati</taxon>
        <taxon>Pseudomonadota</taxon>
        <taxon>Alphaproteobacteria</taxon>
        <taxon>Hyphomicrobiales</taxon>
        <taxon>Nitrobacteraceae</taxon>
        <taxon>Bradyrhizobium</taxon>
    </lineage>
</organism>
<reference evidence="2 3" key="1">
    <citation type="submission" date="2014-09" db="EMBL/GenBank/DDBJ databases">
        <title>Draft genome of Bradyrhizobium japonicum Is-34.</title>
        <authorList>
            <person name="Tsurumaru H."/>
            <person name="Yamakawa T."/>
            <person name="Hashimoto S."/>
            <person name="Okizaki K."/>
            <person name="Kanesaki Y."/>
            <person name="Yoshikawa H."/>
            <person name="Yajima S."/>
        </authorList>
    </citation>
    <scope>NUCLEOTIDE SEQUENCE [LARGE SCALE GENOMIC DNA]</scope>
    <source>
        <strain evidence="2 3">Is-34</strain>
    </source>
</reference>
<dbReference type="SUPFAM" id="SSF56300">
    <property type="entry name" value="Metallo-dependent phosphatases"/>
    <property type="match status" value="1"/>
</dbReference>
<dbReference type="InterPro" id="IPR029052">
    <property type="entry name" value="Metallo-depent_PP-like"/>
</dbReference>
<gene>
    <name evidence="2" type="ORF">MA20_48730</name>
</gene>
<dbReference type="GO" id="GO:0110154">
    <property type="term" value="P:RNA decapping"/>
    <property type="evidence" value="ECO:0007669"/>
    <property type="project" value="TreeGrafter"/>
</dbReference>
<evidence type="ECO:0000313" key="3">
    <source>
        <dbReference type="Proteomes" id="UP000030377"/>
    </source>
</evidence>
<dbReference type="Proteomes" id="UP000030377">
    <property type="component" value="Unassembled WGS sequence"/>
</dbReference>
<dbReference type="GO" id="GO:0016791">
    <property type="term" value="F:phosphatase activity"/>
    <property type="evidence" value="ECO:0007669"/>
    <property type="project" value="TreeGrafter"/>
</dbReference>
<evidence type="ECO:0000259" key="1">
    <source>
        <dbReference type="Pfam" id="PF00149"/>
    </source>
</evidence>
<dbReference type="Gene3D" id="3.60.21.10">
    <property type="match status" value="1"/>
</dbReference>
<dbReference type="CDD" id="cd00144">
    <property type="entry name" value="MPP_PPP_family"/>
    <property type="match status" value="1"/>
</dbReference>
<name>A0A0A3XE41_BRAJP</name>
<comment type="caution">
    <text evidence="2">The sequence shown here is derived from an EMBL/GenBank/DDBJ whole genome shotgun (WGS) entry which is preliminary data.</text>
</comment>
<dbReference type="PANTHER" id="PTHR42850">
    <property type="entry name" value="METALLOPHOSPHOESTERASE"/>
    <property type="match status" value="1"/>
</dbReference>
<protein>
    <recommendedName>
        <fullName evidence="1">Calcineurin-like phosphoesterase domain-containing protein</fullName>
    </recommendedName>
</protein>
<dbReference type="GO" id="GO:0005737">
    <property type="term" value="C:cytoplasm"/>
    <property type="evidence" value="ECO:0007669"/>
    <property type="project" value="TreeGrafter"/>
</dbReference>
<dbReference type="AlphaFoldDB" id="A0A0A3XE41"/>
<feature type="domain" description="Calcineurin-like phosphoesterase" evidence="1">
    <location>
        <begin position="4"/>
        <end position="211"/>
    </location>
</feature>
<dbReference type="GO" id="GO:0008803">
    <property type="term" value="F:bis(5'-nucleosyl)-tetraphosphatase (symmetrical) activity"/>
    <property type="evidence" value="ECO:0007669"/>
    <property type="project" value="TreeGrafter"/>
</dbReference>
<dbReference type="EMBL" id="JRPN01000237">
    <property type="protein sequence ID" value="KGT72697.1"/>
    <property type="molecule type" value="Genomic_DNA"/>
</dbReference>
<dbReference type="Pfam" id="PF00149">
    <property type="entry name" value="Metallophos"/>
    <property type="match status" value="1"/>
</dbReference>
<accession>A0A0A3XE41</accession>
<evidence type="ECO:0000313" key="2">
    <source>
        <dbReference type="EMBL" id="KGT72697.1"/>
    </source>
</evidence>